<dbReference type="Proteomes" id="UP000743001">
    <property type="component" value="Unassembled WGS sequence"/>
</dbReference>
<dbReference type="EMBL" id="JAHLQJ010000007">
    <property type="protein sequence ID" value="MBU5672159.1"/>
    <property type="molecule type" value="Genomic_DNA"/>
</dbReference>
<evidence type="ECO:0000313" key="2">
    <source>
        <dbReference type="Proteomes" id="UP000743001"/>
    </source>
</evidence>
<sequence length="61" mass="7587">MKDLERELEAERQRMNELGKRLMEQSHSLAEHREMQELSQKVDQLVIRYQRIKHIQKQQER</sequence>
<name>A0ABS6FPK8_9BACL</name>
<reference evidence="1 2" key="1">
    <citation type="submission" date="2021-06" db="EMBL/GenBank/DDBJ databases">
        <authorList>
            <person name="Sun Q."/>
            <person name="Li D."/>
        </authorList>
    </citation>
    <scope>NUCLEOTIDE SEQUENCE [LARGE SCALE GENOMIC DNA]</scope>
    <source>
        <strain evidence="1 2">MSJ-6</strain>
    </source>
</reference>
<gene>
    <name evidence="1" type="ORF">KQJ23_10025</name>
</gene>
<proteinExistence type="predicted"/>
<accession>A0ABS6FPK8</accession>
<protein>
    <submittedName>
        <fullName evidence="1">Spo0E family sporulation regulatory protein-aspartic acid phosphatase</fullName>
    </submittedName>
</protein>
<evidence type="ECO:0000313" key="1">
    <source>
        <dbReference type="EMBL" id="MBU5672159.1"/>
    </source>
</evidence>
<dbReference type="RefSeq" id="WP_216478694.1">
    <property type="nucleotide sequence ID" value="NZ_JAHLQJ010000007.1"/>
</dbReference>
<organism evidence="1 2">
    <name type="scientific">Paenibacillus brevis</name>
    <dbReference type="NCBI Taxonomy" id="2841508"/>
    <lineage>
        <taxon>Bacteria</taxon>
        <taxon>Bacillati</taxon>
        <taxon>Bacillota</taxon>
        <taxon>Bacilli</taxon>
        <taxon>Bacillales</taxon>
        <taxon>Paenibacillaceae</taxon>
        <taxon>Paenibacillus</taxon>
    </lineage>
</organism>
<keyword evidence="2" id="KW-1185">Reference proteome</keyword>
<comment type="caution">
    <text evidence="1">The sequence shown here is derived from an EMBL/GenBank/DDBJ whole genome shotgun (WGS) entry which is preliminary data.</text>
</comment>